<dbReference type="PANTHER" id="PTHR23354">
    <property type="entry name" value="NUCLEOLAR PROTEIN 7/ESTROGEN RECEPTOR COACTIVATOR-RELATED"/>
    <property type="match status" value="1"/>
</dbReference>
<evidence type="ECO:0000313" key="3">
    <source>
        <dbReference type="EMBL" id="CDW86247.1"/>
    </source>
</evidence>
<dbReference type="PROSITE" id="PS51886">
    <property type="entry name" value="TLDC"/>
    <property type="match status" value="1"/>
</dbReference>
<keyword evidence="4" id="KW-1185">Reference proteome</keyword>
<feature type="domain" description="TLDc" evidence="2">
    <location>
        <begin position="264"/>
        <end position="447"/>
    </location>
</feature>
<keyword evidence="1" id="KW-0175">Coiled coil</keyword>
<reference evidence="3 4" key="1">
    <citation type="submission" date="2014-06" db="EMBL/GenBank/DDBJ databases">
        <authorList>
            <person name="Swart Estienne"/>
        </authorList>
    </citation>
    <scope>NUCLEOTIDE SEQUENCE [LARGE SCALE GENOMIC DNA]</scope>
    <source>
        <strain evidence="3 4">130c</strain>
    </source>
</reference>
<evidence type="ECO:0000256" key="1">
    <source>
        <dbReference type="SAM" id="Coils"/>
    </source>
</evidence>
<dbReference type="EMBL" id="CCKQ01014481">
    <property type="protein sequence ID" value="CDW86247.1"/>
    <property type="molecule type" value="Genomic_DNA"/>
</dbReference>
<evidence type="ECO:0000313" key="4">
    <source>
        <dbReference type="Proteomes" id="UP000039865"/>
    </source>
</evidence>
<dbReference type="Proteomes" id="UP000039865">
    <property type="component" value="Unassembled WGS sequence"/>
</dbReference>
<dbReference type="Pfam" id="PF07534">
    <property type="entry name" value="TLD"/>
    <property type="match status" value="1"/>
</dbReference>
<accession>A0A078AYF4</accession>
<gene>
    <name evidence="3" type="primary">Contig4394.g4695</name>
    <name evidence="3" type="ORF">STYLEM_15339</name>
</gene>
<dbReference type="AlphaFoldDB" id="A0A078AYF4"/>
<name>A0A078AYF4_STYLE</name>
<protein>
    <recommendedName>
        <fullName evidence="2">TLDc domain-containing protein</fullName>
    </recommendedName>
</protein>
<dbReference type="OrthoDB" id="2378640at2759"/>
<dbReference type="PANTHER" id="PTHR23354:SF122">
    <property type="entry name" value="GTPASE-ACTIVATING PROTEIN SKYWALKER"/>
    <property type="match status" value="1"/>
</dbReference>
<sequence length="448" mass="52262">MVNATDKNLISQMKQTNDEEQKQGFVQFQGDILNEDLENQVTVLQNQLREQQVLFEIKKKEYEDKLDLQHKEHQAEIKQQFQDCQSKLNFQVKENNAQFQTPQKDYKDQIDQLSQQYQAQLSNQALKFQIKLDNQQNENQAKLTSLQKENENKLIALSKEYQGKIDQLTKDNQAKLDANQKERQTLLDSLSKENLTKLYNQSKEFQLKLDNQSKEYQIKLETLSIDYQAKLDYQSKETEKFKNYARELEGKQQQKHQQIPVFPEQKSLEFRRLVDKILDKNCQQNLFLIPYETRLLYKATRDGFTARSFHNLCDNQGATFSFIQSQQGYVFGGQTSLSWTSPDSTQCCTDNDAFVFNLTMNTLHKQYQNFDQAVNHHQDYLMAFGNGSNGSDIYISNDCNNNNSSYCCLGGTYMPPQGFKEGDQQAIDYMAGSEDFKVIEIEVYQVLV</sequence>
<proteinExistence type="predicted"/>
<feature type="coiled-coil region" evidence="1">
    <location>
        <begin position="103"/>
        <end position="152"/>
    </location>
</feature>
<evidence type="ECO:0000259" key="2">
    <source>
        <dbReference type="PROSITE" id="PS51886"/>
    </source>
</evidence>
<dbReference type="SMART" id="SM00584">
    <property type="entry name" value="TLDc"/>
    <property type="match status" value="1"/>
</dbReference>
<organism evidence="3 4">
    <name type="scientific">Stylonychia lemnae</name>
    <name type="common">Ciliate</name>
    <dbReference type="NCBI Taxonomy" id="5949"/>
    <lineage>
        <taxon>Eukaryota</taxon>
        <taxon>Sar</taxon>
        <taxon>Alveolata</taxon>
        <taxon>Ciliophora</taxon>
        <taxon>Intramacronucleata</taxon>
        <taxon>Spirotrichea</taxon>
        <taxon>Stichotrichia</taxon>
        <taxon>Sporadotrichida</taxon>
        <taxon>Oxytrichidae</taxon>
        <taxon>Stylonychinae</taxon>
        <taxon>Stylonychia</taxon>
    </lineage>
</organism>
<dbReference type="InterPro" id="IPR006571">
    <property type="entry name" value="TLDc_dom"/>
</dbReference>
<dbReference type="InParanoid" id="A0A078AYF4"/>